<protein>
    <recommendedName>
        <fullName evidence="4">C2H2-type domain-containing protein</fullName>
    </recommendedName>
</protein>
<gene>
    <name evidence="2" type="ORF">N656DRAFT_300362</name>
</gene>
<dbReference type="Proteomes" id="UP001302812">
    <property type="component" value="Unassembled WGS sequence"/>
</dbReference>
<reference evidence="2" key="2">
    <citation type="submission" date="2023-05" db="EMBL/GenBank/DDBJ databases">
        <authorList>
            <consortium name="Lawrence Berkeley National Laboratory"/>
            <person name="Steindorff A."/>
            <person name="Hensen N."/>
            <person name="Bonometti L."/>
            <person name="Westerberg I."/>
            <person name="Brannstrom I.O."/>
            <person name="Guillou S."/>
            <person name="Cros-Aarteil S."/>
            <person name="Calhoun S."/>
            <person name="Haridas S."/>
            <person name="Kuo A."/>
            <person name="Mondo S."/>
            <person name="Pangilinan J."/>
            <person name="Riley R."/>
            <person name="Labutti K."/>
            <person name="Andreopoulos B."/>
            <person name="Lipzen A."/>
            <person name="Chen C."/>
            <person name="Yanf M."/>
            <person name="Daum C."/>
            <person name="Ng V."/>
            <person name="Clum A."/>
            <person name="Ohm R."/>
            <person name="Martin F."/>
            <person name="Silar P."/>
            <person name="Natvig D."/>
            <person name="Lalanne C."/>
            <person name="Gautier V."/>
            <person name="Ament-Velasquez S.L."/>
            <person name="Kruys A."/>
            <person name="Hutchinson M.I."/>
            <person name="Powell A.J."/>
            <person name="Barry K."/>
            <person name="Miller A.N."/>
            <person name="Grigoriev I.V."/>
            <person name="Debuchy R."/>
            <person name="Gladieux P."/>
            <person name="Thoren M.H."/>
            <person name="Johannesson H."/>
        </authorList>
    </citation>
    <scope>NUCLEOTIDE SEQUENCE</scope>
    <source>
        <strain evidence="2">CBS 508.74</strain>
    </source>
</reference>
<feature type="region of interest" description="Disordered" evidence="1">
    <location>
        <begin position="1"/>
        <end position="29"/>
    </location>
</feature>
<dbReference type="Gene3D" id="3.30.160.60">
    <property type="entry name" value="Classic Zinc Finger"/>
    <property type="match status" value="1"/>
</dbReference>
<evidence type="ECO:0000313" key="3">
    <source>
        <dbReference type="Proteomes" id="UP001302812"/>
    </source>
</evidence>
<dbReference type="PANTHER" id="PTHR38166:SF1">
    <property type="entry name" value="C2H2-TYPE DOMAIN-CONTAINING PROTEIN"/>
    <property type="match status" value="1"/>
</dbReference>
<evidence type="ECO:0000313" key="2">
    <source>
        <dbReference type="EMBL" id="KAK4110134.1"/>
    </source>
</evidence>
<evidence type="ECO:0000256" key="1">
    <source>
        <dbReference type="SAM" id="MobiDB-lite"/>
    </source>
</evidence>
<feature type="region of interest" description="Disordered" evidence="1">
    <location>
        <begin position="333"/>
        <end position="359"/>
    </location>
</feature>
<reference evidence="2" key="1">
    <citation type="journal article" date="2023" name="Mol. Phylogenet. Evol.">
        <title>Genome-scale phylogeny and comparative genomics of the fungal order Sordariales.</title>
        <authorList>
            <person name="Hensen N."/>
            <person name="Bonometti L."/>
            <person name="Westerberg I."/>
            <person name="Brannstrom I.O."/>
            <person name="Guillou S."/>
            <person name="Cros-Aarteil S."/>
            <person name="Calhoun S."/>
            <person name="Haridas S."/>
            <person name="Kuo A."/>
            <person name="Mondo S."/>
            <person name="Pangilinan J."/>
            <person name="Riley R."/>
            <person name="LaButti K."/>
            <person name="Andreopoulos B."/>
            <person name="Lipzen A."/>
            <person name="Chen C."/>
            <person name="Yan M."/>
            <person name="Daum C."/>
            <person name="Ng V."/>
            <person name="Clum A."/>
            <person name="Steindorff A."/>
            <person name="Ohm R.A."/>
            <person name="Martin F."/>
            <person name="Silar P."/>
            <person name="Natvig D.O."/>
            <person name="Lalanne C."/>
            <person name="Gautier V."/>
            <person name="Ament-Velasquez S.L."/>
            <person name="Kruys A."/>
            <person name="Hutchinson M.I."/>
            <person name="Powell A.J."/>
            <person name="Barry K."/>
            <person name="Miller A.N."/>
            <person name="Grigoriev I.V."/>
            <person name="Debuchy R."/>
            <person name="Gladieux P."/>
            <person name="Hiltunen Thoren M."/>
            <person name="Johannesson H."/>
        </authorList>
    </citation>
    <scope>NUCLEOTIDE SEQUENCE</scope>
    <source>
        <strain evidence="2">CBS 508.74</strain>
    </source>
</reference>
<comment type="caution">
    <text evidence="2">The sequence shown here is derived from an EMBL/GenBank/DDBJ whole genome shotgun (WGS) entry which is preliminary data.</text>
</comment>
<dbReference type="EMBL" id="MU853352">
    <property type="protein sequence ID" value="KAK4110134.1"/>
    <property type="molecule type" value="Genomic_DNA"/>
</dbReference>
<evidence type="ECO:0008006" key="4">
    <source>
        <dbReference type="Google" id="ProtNLM"/>
    </source>
</evidence>
<dbReference type="RefSeq" id="XP_064667704.1">
    <property type="nucleotide sequence ID" value="XM_064809171.1"/>
</dbReference>
<feature type="region of interest" description="Disordered" evidence="1">
    <location>
        <begin position="258"/>
        <end position="292"/>
    </location>
</feature>
<organism evidence="2 3">
    <name type="scientific">Canariomyces notabilis</name>
    <dbReference type="NCBI Taxonomy" id="2074819"/>
    <lineage>
        <taxon>Eukaryota</taxon>
        <taxon>Fungi</taxon>
        <taxon>Dikarya</taxon>
        <taxon>Ascomycota</taxon>
        <taxon>Pezizomycotina</taxon>
        <taxon>Sordariomycetes</taxon>
        <taxon>Sordariomycetidae</taxon>
        <taxon>Sordariales</taxon>
        <taxon>Chaetomiaceae</taxon>
        <taxon>Canariomyces</taxon>
    </lineage>
</organism>
<sequence>MIRANTLRPRKLRHSPYSTAPRGAKQVGISTTSGVEQRLACYFYKRDPLRYPECRRCQFRPNRLADLTNHLRRHHQQPIFCPTCGEVFEGENIDRRRNAHIVSRECQGSGDFDYPGVSRDVMDALSKAKEIEADGAATIYERRWYGRYRLLFGPEAPLPLSPHCDESDNSGLDEAQVVLNYIQSFAADGCLWRLAHSFDLSNSDELHKHFVRLISEFQQWTTQRRVTRPMATLPLAVLEAPASESNGFADSSYGLELQADRTSRRPSSAEEGSPYNSLLGATPPPDGSLGDDSRVLSDILFAQAAIPSPLQHPTVLDIGKQGPLMGTFQLGLGNSTQDRSDQELVPPDGIVGCSPFPST</sequence>
<name>A0AAN6QKI6_9PEZI</name>
<dbReference type="GeneID" id="89933294"/>
<accession>A0AAN6QKI6</accession>
<keyword evidence="3" id="KW-1185">Reference proteome</keyword>
<proteinExistence type="predicted"/>
<dbReference type="AlphaFoldDB" id="A0AAN6QKI6"/>
<dbReference type="PANTHER" id="PTHR38166">
    <property type="entry name" value="C2H2-TYPE DOMAIN-CONTAINING PROTEIN-RELATED"/>
    <property type="match status" value="1"/>
</dbReference>